<protein>
    <submittedName>
        <fullName evidence="5">Toxin/anti-toxin system, HipA-like toxin module</fullName>
    </submittedName>
</protein>
<evidence type="ECO:0000313" key="6">
    <source>
        <dbReference type="Proteomes" id="UP000053048"/>
    </source>
</evidence>
<comment type="similarity">
    <text evidence="1">Belongs to the HipA Ser/Thr kinase family.</text>
</comment>
<proteinExistence type="inferred from homology"/>
<evidence type="ECO:0000313" key="5">
    <source>
        <dbReference type="EMBL" id="KTB67305.1"/>
    </source>
</evidence>
<dbReference type="AlphaFoldDB" id="A0A0W0I2B8"/>
<dbReference type="PANTHER" id="PTHR37419">
    <property type="entry name" value="SERINE/THREONINE-PROTEIN KINASE TOXIN HIPA"/>
    <property type="match status" value="1"/>
</dbReference>
<name>A0A0W0I2B8_PSEVI</name>
<dbReference type="GO" id="GO:0004674">
    <property type="term" value="F:protein serine/threonine kinase activity"/>
    <property type="evidence" value="ECO:0007669"/>
    <property type="project" value="TreeGrafter"/>
</dbReference>
<dbReference type="InterPro" id="IPR012893">
    <property type="entry name" value="HipA-like_C"/>
</dbReference>
<reference evidence="5 6" key="1">
    <citation type="submission" date="2015-09" db="EMBL/GenBank/DDBJ databases">
        <title>Genome sequence of ICMP 13104.</title>
        <authorList>
            <person name="Visnovsky S."/>
            <person name="Lu A."/>
            <person name="Panda P."/>
            <person name="Pitman A."/>
        </authorList>
    </citation>
    <scope>NUCLEOTIDE SEQUENCE [LARGE SCALE GENOMIC DNA]</scope>
    <source>
        <strain evidence="5 6">ICMP 13104</strain>
    </source>
</reference>
<feature type="domain" description="HipA-like C-terminal" evidence="4">
    <location>
        <begin position="163"/>
        <end position="328"/>
    </location>
</feature>
<dbReference type="Pfam" id="PF07804">
    <property type="entry name" value="HipA_C"/>
    <property type="match status" value="1"/>
</dbReference>
<evidence type="ECO:0000259" key="4">
    <source>
        <dbReference type="Pfam" id="PF07804"/>
    </source>
</evidence>
<dbReference type="EMBL" id="LKEJ01000112">
    <property type="protein sequence ID" value="KTB67305.1"/>
    <property type="molecule type" value="Genomic_DNA"/>
</dbReference>
<dbReference type="PANTHER" id="PTHR37419:SF8">
    <property type="entry name" value="TOXIN YJJJ"/>
    <property type="match status" value="1"/>
</dbReference>
<dbReference type="GO" id="GO:0005829">
    <property type="term" value="C:cytosol"/>
    <property type="evidence" value="ECO:0007669"/>
    <property type="project" value="TreeGrafter"/>
</dbReference>
<keyword evidence="6" id="KW-1185">Reference proteome</keyword>
<sequence length="432" mass="48196">MAQAYIYMECPVSGQTLTLGKLTIMAGVGTFQYSPDAVQENIWVPDPFRYPLSTRSYSVTKNGGVPGFIDDAMPDGWGERLLHRVERGPLDSIQLLLKSPNGDRAGNIMAGVAREPQPGLGQTPPKALHAKGLDQFIDACEAIYDSQLSADQLEALKVRDQRSSAGGARPKRTYLGDKKLILAKPRDTFDHYDLPSVEHACMTFAGLKGLQAANTSLYRGERINTLLIERFDRTFDEQTGRFRRLPMLSGLTLLDAEWKARSHPDWQYAALADELYRRGAPDQDRRELYRRMAYNVLVGNADDHPRNHAVIWKDGTWRLSPMYDVLPILDEGPFIWKDGTWRLSPMYDVLPILDEGPAQALAMSVGIEGPRLNRGNLLSQYRHFGLSRSEAEAALDEVAGWEAELHDYYSQFLAGAELDAAVTATSGARLKP</sequence>
<comment type="caution">
    <text evidence="5">The sequence shown here is derived from an EMBL/GenBank/DDBJ whole genome shotgun (WGS) entry which is preliminary data.</text>
</comment>
<keyword evidence="3" id="KW-0418">Kinase</keyword>
<accession>A0A0W0I2B8</accession>
<evidence type="ECO:0000256" key="2">
    <source>
        <dbReference type="ARBA" id="ARBA00022679"/>
    </source>
</evidence>
<keyword evidence="2" id="KW-0808">Transferase</keyword>
<evidence type="ECO:0000256" key="3">
    <source>
        <dbReference type="ARBA" id="ARBA00022777"/>
    </source>
</evidence>
<gene>
    <name evidence="5" type="ORF">AO067_06775</name>
</gene>
<evidence type="ECO:0000256" key="1">
    <source>
        <dbReference type="ARBA" id="ARBA00010164"/>
    </source>
</evidence>
<organism evidence="5 6">
    <name type="scientific">Pseudomonas viridiflava ICMP 13104</name>
    <dbReference type="NCBI Taxonomy" id="1198305"/>
    <lineage>
        <taxon>Bacteria</taxon>
        <taxon>Pseudomonadati</taxon>
        <taxon>Pseudomonadota</taxon>
        <taxon>Gammaproteobacteria</taxon>
        <taxon>Pseudomonadales</taxon>
        <taxon>Pseudomonadaceae</taxon>
        <taxon>Pseudomonas</taxon>
    </lineage>
</organism>
<dbReference type="Proteomes" id="UP000053048">
    <property type="component" value="Unassembled WGS sequence"/>
</dbReference>
<dbReference type="InterPro" id="IPR052028">
    <property type="entry name" value="HipA_Ser/Thr_kinase"/>
</dbReference>